<evidence type="ECO:0000256" key="1">
    <source>
        <dbReference type="ARBA" id="ARBA00022670"/>
    </source>
</evidence>
<protein>
    <recommendedName>
        <fullName evidence="8">Metalloendopeptidase</fullName>
        <ecNumber evidence="8">3.4.24.-</ecNumber>
    </recommendedName>
</protein>
<feature type="binding site" evidence="7">
    <location>
        <position position="104"/>
    </location>
    <ligand>
        <name>Zn(2+)</name>
        <dbReference type="ChEBI" id="CHEBI:29105"/>
        <note>catalytic</note>
    </ligand>
</feature>
<evidence type="ECO:0000256" key="5">
    <source>
        <dbReference type="ARBA" id="ARBA00023049"/>
    </source>
</evidence>
<dbReference type="GO" id="GO:0004222">
    <property type="term" value="F:metalloendopeptidase activity"/>
    <property type="evidence" value="ECO:0007669"/>
    <property type="project" value="UniProtKB-UniRule"/>
</dbReference>
<dbReference type="InterPro" id="IPR006026">
    <property type="entry name" value="Peptidase_Metallo"/>
</dbReference>
<dbReference type="GO" id="GO:0008270">
    <property type="term" value="F:zinc ion binding"/>
    <property type="evidence" value="ECO:0007669"/>
    <property type="project" value="UniProtKB-UniRule"/>
</dbReference>
<name>A0AAF5I3Y7_STRER</name>
<keyword evidence="1 7" id="KW-0645">Protease</keyword>
<dbReference type="EC" id="3.4.24.-" evidence="8"/>
<dbReference type="PRINTS" id="PR00480">
    <property type="entry name" value="ASTACIN"/>
</dbReference>
<keyword evidence="4 7" id="KW-0862">Zinc</keyword>
<feature type="domain" description="Peptidase M12A" evidence="9">
    <location>
        <begin position="9"/>
        <end position="213"/>
    </location>
</feature>
<dbReference type="SUPFAM" id="SSF55486">
    <property type="entry name" value="Metalloproteases ('zincins'), catalytic domain"/>
    <property type="match status" value="1"/>
</dbReference>
<organism evidence="10 11">
    <name type="scientific">Strongyloides stercoralis</name>
    <name type="common">Threadworm</name>
    <dbReference type="NCBI Taxonomy" id="6248"/>
    <lineage>
        <taxon>Eukaryota</taxon>
        <taxon>Metazoa</taxon>
        <taxon>Ecdysozoa</taxon>
        <taxon>Nematoda</taxon>
        <taxon>Chromadorea</taxon>
        <taxon>Rhabditida</taxon>
        <taxon>Tylenchina</taxon>
        <taxon>Panagrolaimomorpha</taxon>
        <taxon>Strongyloidoidea</taxon>
        <taxon>Strongyloididae</taxon>
        <taxon>Strongyloides</taxon>
    </lineage>
</organism>
<comment type="cofactor">
    <cofactor evidence="7 8">
        <name>Zn(2+)</name>
        <dbReference type="ChEBI" id="CHEBI:29105"/>
    </cofactor>
    <text evidence="7 8">Binds 1 zinc ion per subunit.</text>
</comment>
<comment type="caution">
    <text evidence="7">Lacks conserved residue(s) required for the propagation of feature annotation.</text>
</comment>
<proteinExistence type="predicted"/>
<feature type="active site" evidence="7">
    <location>
        <position position="105"/>
    </location>
</feature>
<reference evidence="11" key="1">
    <citation type="submission" date="2024-02" db="UniProtKB">
        <authorList>
            <consortium name="WormBaseParasite"/>
        </authorList>
    </citation>
    <scope>IDENTIFICATION</scope>
</reference>
<evidence type="ECO:0000256" key="4">
    <source>
        <dbReference type="ARBA" id="ARBA00022833"/>
    </source>
</evidence>
<dbReference type="AlphaFoldDB" id="A0AAF5I3Y7"/>
<feature type="binding site" evidence="7">
    <location>
        <position position="108"/>
    </location>
    <ligand>
        <name>Zn(2+)</name>
        <dbReference type="ChEBI" id="CHEBI:29105"/>
        <note>catalytic</note>
    </ligand>
</feature>
<dbReference type="WBParaSite" id="TCONS_00015914.p1">
    <property type="protein sequence ID" value="TCONS_00015914.p1"/>
    <property type="gene ID" value="XLOC_010676"/>
</dbReference>
<dbReference type="InterPro" id="IPR001506">
    <property type="entry name" value="Peptidase_M12A"/>
</dbReference>
<keyword evidence="2 7" id="KW-0479">Metal-binding</keyword>
<dbReference type="InterPro" id="IPR024079">
    <property type="entry name" value="MetalloPept_cat_dom_sf"/>
</dbReference>
<keyword evidence="5 7" id="KW-0482">Metalloprotease</keyword>
<evidence type="ECO:0000313" key="10">
    <source>
        <dbReference type="Proteomes" id="UP000035681"/>
    </source>
</evidence>
<dbReference type="Pfam" id="PF01400">
    <property type="entry name" value="Astacin"/>
    <property type="match status" value="1"/>
</dbReference>
<dbReference type="SMART" id="SM00235">
    <property type="entry name" value="ZnMc"/>
    <property type="match status" value="1"/>
</dbReference>
<feature type="binding site" evidence="7">
    <location>
        <position position="114"/>
    </location>
    <ligand>
        <name>Zn(2+)</name>
        <dbReference type="ChEBI" id="CHEBI:29105"/>
        <note>catalytic</note>
    </ligand>
</feature>
<dbReference type="PANTHER" id="PTHR10127:SF780">
    <property type="entry name" value="METALLOENDOPEPTIDASE"/>
    <property type="match status" value="1"/>
</dbReference>
<keyword evidence="10" id="KW-1185">Reference proteome</keyword>
<dbReference type="Proteomes" id="UP000035681">
    <property type="component" value="Unplaced"/>
</dbReference>
<evidence type="ECO:0000256" key="3">
    <source>
        <dbReference type="ARBA" id="ARBA00022801"/>
    </source>
</evidence>
<evidence type="ECO:0000259" key="9">
    <source>
        <dbReference type="PROSITE" id="PS51864"/>
    </source>
</evidence>
<evidence type="ECO:0000313" key="11">
    <source>
        <dbReference type="WBParaSite" id="TCONS_00015914.p1"/>
    </source>
</evidence>
<dbReference type="Gene3D" id="3.40.390.10">
    <property type="entry name" value="Collagenase (Catalytic Domain)"/>
    <property type="match status" value="1"/>
</dbReference>
<sequence>MGINVFSSNDHLNFKREIWVNRKNPWNIPIKYWVKSLVTKKNVKTAISVIQNNTCVKFQEVINTEGLISKEEYSCSSFVKRQEKQPQGIYLTSECYGNPYSILHELEHALGLVHEHARIGRDNFIDIDFGQLEESSKKNFRIYNSSYFVNYSTSYDYASLMHYDQYAFGSWWYWFIGRPVIRPKLHVQYSRMMGQRKVKNFNDFKKINLLYCNWCGSVDNKTNKLNSTVKPKCRNGGYLDFNNCSKCICPTGYTGDLCRQTIPSDIECGNTTFVVNTTGIQLIFNDRKNYTCTEDMAYQIKYRKDRGATGLLLCGHHSTSIRLKSETSSILIHYKGTNPHSLLVFQYR</sequence>
<accession>A0AAF5I3Y7</accession>
<dbReference type="SUPFAM" id="SSF57196">
    <property type="entry name" value="EGF/Laminin"/>
    <property type="match status" value="1"/>
</dbReference>
<dbReference type="GO" id="GO:0006508">
    <property type="term" value="P:proteolysis"/>
    <property type="evidence" value="ECO:0007669"/>
    <property type="project" value="UniProtKB-KW"/>
</dbReference>
<dbReference type="PANTHER" id="PTHR10127">
    <property type="entry name" value="DISCOIDIN, CUB, EGF, LAMININ , AND ZINC METALLOPROTEASE DOMAIN CONTAINING"/>
    <property type="match status" value="1"/>
</dbReference>
<evidence type="ECO:0000256" key="6">
    <source>
        <dbReference type="ARBA" id="ARBA00023157"/>
    </source>
</evidence>
<evidence type="ECO:0000256" key="2">
    <source>
        <dbReference type="ARBA" id="ARBA00022723"/>
    </source>
</evidence>
<keyword evidence="6" id="KW-1015">Disulfide bond</keyword>
<keyword evidence="3 7" id="KW-0378">Hydrolase</keyword>
<dbReference type="PROSITE" id="PS51864">
    <property type="entry name" value="ASTACIN"/>
    <property type="match status" value="1"/>
</dbReference>
<evidence type="ECO:0000256" key="8">
    <source>
        <dbReference type="RuleBase" id="RU361183"/>
    </source>
</evidence>
<evidence type="ECO:0000256" key="7">
    <source>
        <dbReference type="PROSITE-ProRule" id="PRU01211"/>
    </source>
</evidence>